<evidence type="ECO:0000256" key="2">
    <source>
        <dbReference type="ARBA" id="ARBA00006524"/>
    </source>
</evidence>
<feature type="compositionally biased region" description="Acidic residues" evidence="5">
    <location>
        <begin position="111"/>
        <end position="132"/>
    </location>
</feature>
<keyword evidence="4" id="KW-0698">rRNA processing</keyword>
<evidence type="ECO:0000313" key="7">
    <source>
        <dbReference type="WBParaSite" id="SMRG1_66860.3"/>
    </source>
</evidence>
<proteinExistence type="inferred from homology"/>
<dbReference type="Proteomes" id="UP000050790">
    <property type="component" value="Unassembled WGS sequence"/>
</dbReference>
<name>A0AA85A6J4_9TREM</name>
<organism evidence="6 7">
    <name type="scientific">Schistosoma margrebowiei</name>
    <dbReference type="NCBI Taxonomy" id="48269"/>
    <lineage>
        <taxon>Eukaryota</taxon>
        <taxon>Metazoa</taxon>
        <taxon>Spiralia</taxon>
        <taxon>Lophotrochozoa</taxon>
        <taxon>Platyhelminthes</taxon>
        <taxon>Trematoda</taxon>
        <taxon>Digenea</taxon>
        <taxon>Strigeidida</taxon>
        <taxon>Schistosomatoidea</taxon>
        <taxon>Schistosomatidae</taxon>
        <taxon>Schistosoma</taxon>
    </lineage>
</organism>
<evidence type="ECO:0000256" key="5">
    <source>
        <dbReference type="SAM" id="MobiDB-lite"/>
    </source>
</evidence>
<evidence type="ECO:0000256" key="3">
    <source>
        <dbReference type="ARBA" id="ARBA00017551"/>
    </source>
</evidence>
<comment type="function">
    <text evidence="1">May be involved in 20S pre-rRNA processing.</text>
</comment>
<dbReference type="InterPro" id="IPR019398">
    <property type="entry name" value="Pre-rRNA_process_TSR2"/>
</dbReference>
<dbReference type="AlphaFoldDB" id="A0AA85A6J4"/>
<accession>A0AA85A6J4</accession>
<sequence>MDLFKLYTKKILDSWTSLRLGLNQESGGPNTQQKVVLKSKHEDEISDFLEDYLDDELNIICEDKSHEEVARLIYEGLLLFRNKNTSELQDKIDKLTSGCNLNQCLSQDQTTDADDLTCSESDSGSEEDVDME</sequence>
<evidence type="ECO:0000313" key="6">
    <source>
        <dbReference type="Proteomes" id="UP000050790"/>
    </source>
</evidence>
<feature type="region of interest" description="Disordered" evidence="5">
    <location>
        <begin position="109"/>
        <end position="132"/>
    </location>
</feature>
<dbReference type="WBParaSite" id="SMRG1_66860.3">
    <property type="protein sequence ID" value="SMRG1_66860.3"/>
    <property type="gene ID" value="SMRG1_66860"/>
</dbReference>
<reference evidence="7" key="1">
    <citation type="submission" date="2023-11" db="UniProtKB">
        <authorList>
            <consortium name="WormBaseParasite"/>
        </authorList>
    </citation>
    <scope>IDENTIFICATION</scope>
</reference>
<dbReference type="PANTHER" id="PTHR21250">
    <property type="entry name" value="PRE-RRNA-PROCESSING PROTEIN TSR2 HOMOLOG"/>
    <property type="match status" value="1"/>
</dbReference>
<comment type="similarity">
    <text evidence="2">Belongs to the TSR2 family.</text>
</comment>
<evidence type="ECO:0000256" key="1">
    <source>
        <dbReference type="ARBA" id="ARBA00002210"/>
    </source>
</evidence>
<evidence type="ECO:0000256" key="4">
    <source>
        <dbReference type="ARBA" id="ARBA00022552"/>
    </source>
</evidence>
<protein>
    <recommendedName>
        <fullName evidence="3">Pre-rRNA-processing protein TSR2 homolog</fullName>
    </recommendedName>
</protein>
<dbReference type="GO" id="GO:0006364">
    <property type="term" value="P:rRNA processing"/>
    <property type="evidence" value="ECO:0007669"/>
    <property type="project" value="UniProtKB-KW"/>
</dbReference>
<dbReference type="Pfam" id="PF10273">
    <property type="entry name" value="WGG"/>
    <property type="match status" value="1"/>
</dbReference>